<dbReference type="KEGG" id="osn:115217570"/>
<evidence type="ECO:0000313" key="3">
    <source>
        <dbReference type="RefSeq" id="XP_029643170.1"/>
    </source>
</evidence>
<feature type="transmembrane region" description="Helical" evidence="1">
    <location>
        <begin position="12"/>
        <end position="30"/>
    </location>
</feature>
<reference evidence="3" key="1">
    <citation type="submission" date="2025-08" db="UniProtKB">
        <authorList>
            <consortium name="RefSeq"/>
        </authorList>
    </citation>
    <scope>IDENTIFICATION</scope>
</reference>
<feature type="transmembrane region" description="Helical" evidence="1">
    <location>
        <begin position="67"/>
        <end position="89"/>
    </location>
</feature>
<protein>
    <submittedName>
        <fullName evidence="3">Uncharacterized protein LOC115217570</fullName>
    </submittedName>
</protein>
<name>A0A6P7SYD6_9MOLL</name>
<organism evidence="2 3">
    <name type="scientific">Octopus sinensis</name>
    <name type="common">East Asian common octopus</name>
    <dbReference type="NCBI Taxonomy" id="2607531"/>
    <lineage>
        <taxon>Eukaryota</taxon>
        <taxon>Metazoa</taxon>
        <taxon>Spiralia</taxon>
        <taxon>Lophotrochozoa</taxon>
        <taxon>Mollusca</taxon>
        <taxon>Cephalopoda</taxon>
        <taxon>Coleoidea</taxon>
        <taxon>Octopodiformes</taxon>
        <taxon>Octopoda</taxon>
        <taxon>Incirrata</taxon>
        <taxon>Octopodidae</taxon>
        <taxon>Octopus</taxon>
    </lineage>
</organism>
<keyword evidence="1" id="KW-1133">Transmembrane helix</keyword>
<sequence>MCLKVCLLCSTGWFSLLPLSCLPLLLLYGLACGADTILRMSLLLSLVCVLGHYISINWIFLQPFGEVGLFILLWALPVKLIPYSVVYVYGFVLQLFEPIMLFQEVLFILLLATKLSNYINDLAEEDDEDNLYIYQIIFAIFSILNYGLSCYIVLITFNSNTWLLYVILFLTVFNHVLMWSLGTGQMWETAFSFMLTMLILLLMKTENNLNENIELPILSCFDSKHTLIEFVSSVWQLNSEKLSNFLNLIGRFLSPIFLGTIFLRLFSVNCFNYQKTVSMFFENEDKEDDDLLEESSLSILSCSGLQPTLVCKLGTVFVVTQLMIRQFYLFIGNGLIAQQEWIKNWLPDNILIGRVTQMFLVNIFFQHSIYRRWSDNS</sequence>
<proteinExistence type="predicted"/>
<accession>A0A6P7SYD6</accession>
<dbReference type="Proteomes" id="UP000515154">
    <property type="component" value="Linkage group LG11"/>
</dbReference>
<feature type="transmembrane region" description="Helical" evidence="1">
    <location>
        <begin position="162"/>
        <end position="180"/>
    </location>
</feature>
<evidence type="ECO:0000313" key="2">
    <source>
        <dbReference type="Proteomes" id="UP000515154"/>
    </source>
</evidence>
<evidence type="ECO:0000256" key="1">
    <source>
        <dbReference type="SAM" id="Phobius"/>
    </source>
</evidence>
<feature type="transmembrane region" description="Helical" evidence="1">
    <location>
        <begin position="245"/>
        <end position="266"/>
    </location>
</feature>
<keyword evidence="2" id="KW-1185">Reference proteome</keyword>
<feature type="transmembrane region" description="Helical" evidence="1">
    <location>
        <begin position="131"/>
        <end position="155"/>
    </location>
</feature>
<dbReference type="RefSeq" id="XP_029643170.1">
    <property type="nucleotide sequence ID" value="XM_029787310.2"/>
</dbReference>
<feature type="transmembrane region" description="Helical" evidence="1">
    <location>
        <begin position="42"/>
        <end position="61"/>
    </location>
</feature>
<keyword evidence="1" id="KW-0472">Membrane</keyword>
<keyword evidence="1" id="KW-0812">Transmembrane</keyword>
<gene>
    <name evidence="3" type="primary">LOC115217570</name>
</gene>
<dbReference type="AlphaFoldDB" id="A0A6P7SYD6"/>